<evidence type="ECO:0000313" key="3">
    <source>
        <dbReference type="Proteomes" id="UP001519325"/>
    </source>
</evidence>
<accession>A0ABS4QCX0</accession>
<dbReference type="PANTHER" id="PTHR46438">
    <property type="entry name" value="ALPHA/BETA-HYDROLASES SUPERFAMILY PROTEIN"/>
    <property type="match status" value="1"/>
</dbReference>
<comment type="caution">
    <text evidence="2">The sequence shown here is derived from an EMBL/GenBank/DDBJ whole genome shotgun (WGS) entry which is preliminary data.</text>
</comment>
<dbReference type="Gene3D" id="3.40.50.1820">
    <property type="entry name" value="alpha/beta hydrolase"/>
    <property type="match status" value="1"/>
</dbReference>
<protein>
    <submittedName>
        <fullName evidence="2">Pimeloyl-ACP methyl ester carboxylesterase</fullName>
    </submittedName>
</protein>
<dbReference type="PRINTS" id="PR00111">
    <property type="entry name" value="ABHYDROLASE"/>
</dbReference>
<reference evidence="2 3" key="1">
    <citation type="submission" date="2021-03" db="EMBL/GenBank/DDBJ databases">
        <title>Sequencing the genomes of 1000 actinobacteria strains.</title>
        <authorList>
            <person name="Klenk H.-P."/>
        </authorList>
    </citation>
    <scope>NUCLEOTIDE SEQUENCE [LARGE SCALE GENOMIC DNA]</scope>
    <source>
        <strain evidence="2 3">DSM 45516</strain>
    </source>
</reference>
<evidence type="ECO:0000259" key="1">
    <source>
        <dbReference type="Pfam" id="PF12697"/>
    </source>
</evidence>
<dbReference type="Pfam" id="PF12697">
    <property type="entry name" value="Abhydrolase_6"/>
    <property type="match status" value="1"/>
</dbReference>
<proteinExistence type="predicted"/>
<gene>
    <name evidence="2" type="ORF">BJ987_002429</name>
</gene>
<dbReference type="RefSeq" id="WP_209888342.1">
    <property type="nucleotide sequence ID" value="NZ_JAGGMR010000001.1"/>
</dbReference>
<organism evidence="2 3">
    <name type="scientific">Nocardia goodfellowii</name>
    <dbReference type="NCBI Taxonomy" id="882446"/>
    <lineage>
        <taxon>Bacteria</taxon>
        <taxon>Bacillati</taxon>
        <taxon>Actinomycetota</taxon>
        <taxon>Actinomycetes</taxon>
        <taxon>Mycobacteriales</taxon>
        <taxon>Nocardiaceae</taxon>
        <taxon>Nocardia</taxon>
    </lineage>
</organism>
<dbReference type="PANTHER" id="PTHR46438:SF11">
    <property type="entry name" value="LIPASE-RELATED"/>
    <property type="match status" value="1"/>
</dbReference>
<feature type="domain" description="AB hydrolase-1" evidence="1">
    <location>
        <begin position="22"/>
        <end position="264"/>
    </location>
</feature>
<evidence type="ECO:0000313" key="2">
    <source>
        <dbReference type="EMBL" id="MBP2189528.1"/>
    </source>
</evidence>
<dbReference type="Proteomes" id="UP001519325">
    <property type="component" value="Unassembled WGS sequence"/>
</dbReference>
<keyword evidence="3" id="KW-1185">Reference proteome</keyword>
<dbReference type="InterPro" id="IPR029058">
    <property type="entry name" value="AB_hydrolase_fold"/>
</dbReference>
<sequence>MATFAHHGRSVVYDRMGEGPPIVLLHNAGASRRIWADQIAELRRDHEVFALDLPGYGESQRPATGYRLVDYVRMLDAFLDARHCTDVVLVGNCLGSAIALSYTITRPAARVRGLVLINPLTWNTVYRGRQAPLAWLSARLPLAPLARRLALPDRAAELIVANQLGSSGRARRLQNSPTLKGPWGDPGRLIALDRLVQDFPAFRALDTFRPGPGFPPICTIWGAQNRILSAAAGAALDASTLRPHTSVVLADCGHLPMMEDAAAVTSTIVEFLAGLPGPSEFAQVEPVSPTVDLGVWRENAREPDH</sequence>
<dbReference type="InterPro" id="IPR000073">
    <property type="entry name" value="AB_hydrolase_1"/>
</dbReference>
<name>A0ABS4QCX0_9NOCA</name>
<dbReference type="EMBL" id="JAGGMR010000001">
    <property type="protein sequence ID" value="MBP2189528.1"/>
    <property type="molecule type" value="Genomic_DNA"/>
</dbReference>
<dbReference type="SUPFAM" id="SSF53474">
    <property type="entry name" value="alpha/beta-Hydrolases"/>
    <property type="match status" value="1"/>
</dbReference>